<reference evidence="2 3" key="1">
    <citation type="submission" date="2023-07" db="EMBL/GenBank/DDBJ databases">
        <title>Genomic Encyclopedia of Type Strains, Phase IV (KMG-IV): sequencing the most valuable type-strain genomes for metagenomic binning, comparative biology and taxonomic classification.</title>
        <authorList>
            <person name="Goeker M."/>
        </authorList>
    </citation>
    <scope>NUCLEOTIDE SEQUENCE [LARGE SCALE GENOMIC DNA]</scope>
    <source>
        <strain evidence="2 3">DSM 18695</strain>
    </source>
</reference>
<sequence length="145" mass="15703">MILDDLHAVLLDLAGMLNRPQPDLALLQAAGVKLDRALFPLLSRVALNEPVGVGELGELVGRDYSTVSRQVAKLESLGLVERRKSAVDSRVNEARLTEAGRALVERLAVARRTLAGEALADWSQEDLETLVRLLRRLAGSANSVT</sequence>
<dbReference type="InterPro" id="IPR039422">
    <property type="entry name" value="MarR/SlyA-like"/>
</dbReference>
<name>A0ABU0IMS4_9CAUL</name>
<dbReference type="RefSeq" id="WP_307345364.1">
    <property type="nucleotide sequence ID" value="NZ_JAUSVS010000001.1"/>
</dbReference>
<dbReference type="InterPro" id="IPR036388">
    <property type="entry name" value="WH-like_DNA-bd_sf"/>
</dbReference>
<evidence type="ECO:0000313" key="3">
    <source>
        <dbReference type="Proteomes" id="UP001228905"/>
    </source>
</evidence>
<dbReference type="GO" id="GO:0003677">
    <property type="term" value="F:DNA binding"/>
    <property type="evidence" value="ECO:0007669"/>
    <property type="project" value="UniProtKB-KW"/>
</dbReference>
<dbReference type="Proteomes" id="UP001228905">
    <property type="component" value="Unassembled WGS sequence"/>
</dbReference>
<feature type="domain" description="HTH marR-type" evidence="1">
    <location>
        <begin position="3"/>
        <end position="139"/>
    </location>
</feature>
<dbReference type="PRINTS" id="PR00598">
    <property type="entry name" value="HTHMARR"/>
</dbReference>
<dbReference type="CDD" id="cd00090">
    <property type="entry name" value="HTH_ARSR"/>
    <property type="match status" value="1"/>
</dbReference>
<protein>
    <submittedName>
        <fullName evidence="2">DNA-binding MarR family transcriptional regulator</fullName>
    </submittedName>
</protein>
<dbReference type="InterPro" id="IPR036390">
    <property type="entry name" value="WH_DNA-bd_sf"/>
</dbReference>
<proteinExistence type="predicted"/>
<dbReference type="EMBL" id="JAUSVS010000001">
    <property type="protein sequence ID" value="MDQ0462691.1"/>
    <property type="molecule type" value="Genomic_DNA"/>
</dbReference>
<evidence type="ECO:0000259" key="1">
    <source>
        <dbReference type="PROSITE" id="PS50995"/>
    </source>
</evidence>
<keyword evidence="2" id="KW-0238">DNA-binding</keyword>
<keyword evidence="3" id="KW-1185">Reference proteome</keyword>
<dbReference type="InterPro" id="IPR011991">
    <property type="entry name" value="ArsR-like_HTH"/>
</dbReference>
<dbReference type="SUPFAM" id="SSF46785">
    <property type="entry name" value="Winged helix' DNA-binding domain"/>
    <property type="match status" value="1"/>
</dbReference>
<dbReference type="InterPro" id="IPR000835">
    <property type="entry name" value="HTH_MarR-typ"/>
</dbReference>
<comment type="caution">
    <text evidence="2">The sequence shown here is derived from an EMBL/GenBank/DDBJ whole genome shotgun (WGS) entry which is preliminary data.</text>
</comment>
<dbReference type="PANTHER" id="PTHR33164:SF57">
    <property type="entry name" value="MARR-FAMILY TRANSCRIPTIONAL REGULATOR"/>
    <property type="match status" value="1"/>
</dbReference>
<dbReference type="PROSITE" id="PS50995">
    <property type="entry name" value="HTH_MARR_2"/>
    <property type="match status" value="1"/>
</dbReference>
<dbReference type="SMART" id="SM00347">
    <property type="entry name" value="HTH_MARR"/>
    <property type="match status" value="1"/>
</dbReference>
<dbReference type="PANTHER" id="PTHR33164">
    <property type="entry name" value="TRANSCRIPTIONAL REGULATOR, MARR FAMILY"/>
    <property type="match status" value="1"/>
</dbReference>
<dbReference type="Gene3D" id="1.10.10.10">
    <property type="entry name" value="Winged helix-like DNA-binding domain superfamily/Winged helix DNA-binding domain"/>
    <property type="match status" value="1"/>
</dbReference>
<evidence type="ECO:0000313" key="2">
    <source>
        <dbReference type="EMBL" id="MDQ0462691.1"/>
    </source>
</evidence>
<organism evidence="2 3">
    <name type="scientific">Caulobacter ginsengisoli</name>
    <dbReference type="NCBI Taxonomy" id="400775"/>
    <lineage>
        <taxon>Bacteria</taxon>
        <taxon>Pseudomonadati</taxon>
        <taxon>Pseudomonadota</taxon>
        <taxon>Alphaproteobacteria</taxon>
        <taxon>Caulobacterales</taxon>
        <taxon>Caulobacteraceae</taxon>
        <taxon>Caulobacter</taxon>
    </lineage>
</organism>
<gene>
    <name evidence="2" type="ORF">QO010_000439</name>
</gene>
<dbReference type="Pfam" id="PF25212">
    <property type="entry name" value="HVO_A0114"/>
    <property type="match status" value="1"/>
</dbReference>
<accession>A0ABU0IMS4</accession>